<comment type="caution">
    <text evidence="2">The sequence shown here is derived from an EMBL/GenBank/DDBJ whole genome shotgun (WGS) entry which is preliminary data.</text>
</comment>
<organism evidence="2 3">
    <name type="scientific">Halochromatium salexigens</name>
    <name type="common">Chromatium salexigens</name>
    <dbReference type="NCBI Taxonomy" id="49447"/>
    <lineage>
        <taxon>Bacteria</taxon>
        <taxon>Pseudomonadati</taxon>
        <taxon>Pseudomonadota</taxon>
        <taxon>Gammaproteobacteria</taxon>
        <taxon>Chromatiales</taxon>
        <taxon>Chromatiaceae</taxon>
        <taxon>Halochromatium</taxon>
    </lineage>
</organism>
<gene>
    <name evidence="2" type="ORF">CCR82_06585</name>
</gene>
<name>A0AAJ0UEX3_HALSE</name>
<dbReference type="AlphaFoldDB" id="A0AAJ0UEX3"/>
<dbReference type="Proteomes" id="UP001296967">
    <property type="component" value="Unassembled WGS sequence"/>
</dbReference>
<dbReference type="EMBL" id="NHSF01000045">
    <property type="protein sequence ID" value="MBK5930198.1"/>
    <property type="molecule type" value="Genomic_DNA"/>
</dbReference>
<evidence type="ECO:0000313" key="3">
    <source>
        <dbReference type="Proteomes" id="UP001296967"/>
    </source>
</evidence>
<evidence type="ECO:0000256" key="1">
    <source>
        <dbReference type="SAM" id="MobiDB-lite"/>
    </source>
</evidence>
<reference evidence="2" key="2">
    <citation type="journal article" date="2020" name="Microorganisms">
        <title>Osmotic Adaptation and Compatible Solute Biosynthesis of Phototrophic Bacteria as Revealed from Genome Analyses.</title>
        <authorList>
            <person name="Imhoff J.F."/>
            <person name="Rahn T."/>
            <person name="Kunzel S."/>
            <person name="Keller A."/>
            <person name="Neulinger S.C."/>
        </authorList>
    </citation>
    <scope>NUCLEOTIDE SEQUENCE</scope>
    <source>
        <strain evidence="2">DSM 4395</strain>
    </source>
</reference>
<reference evidence="2" key="1">
    <citation type="submission" date="2017-05" db="EMBL/GenBank/DDBJ databases">
        <authorList>
            <person name="Imhoff J.F."/>
            <person name="Rahn T."/>
            <person name="Kuenzel S."/>
            <person name="Neulinger S.C."/>
        </authorList>
    </citation>
    <scope>NUCLEOTIDE SEQUENCE</scope>
    <source>
        <strain evidence="2">DSM 4395</strain>
    </source>
</reference>
<sequence length="459" mass="49457">MFHWRWPYYRAGLLADVGARASADANAHAQADAGAADGEAARHFPIAPPSLLGLARASFVEWRYFSVLSQAFHGIVGLALVNPDRRFARIAEGGLLLIVAGVIDRRPLPRTAAAGAEADAGSRAGAHADTGTDAGTGPPFADDVAELCWMHLIAPASCQFDQPGGSSLTTANLRAGDAHCHLELAQADAARAELHIEAGAGLKVHLSHVGLPDTVLPSALDAGLDGWLGRALGAHWQVQCASPVARADGELILQPGLLSGLAHGPGGDQPSYASAALRARLRAGDVRVAWQGADGYAEHSFGIRPLPLQGWEFLFVPKAETGEALVLQTYPGSQALRYLEVCWQQDGKARKHRFGAEALRLEWVEQVFDPVLGVRRPLRRRIEAEADGLRLTLENRVLHHIALLRRERFAVRHFFISEEIGVADWRLSDDSGRVLAEVHGQPCGGELAHRRWRVPRCAC</sequence>
<dbReference type="RefSeq" id="WP_201244618.1">
    <property type="nucleotide sequence ID" value="NZ_NHSF01000045.1"/>
</dbReference>
<feature type="region of interest" description="Disordered" evidence="1">
    <location>
        <begin position="114"/>
        <end position="136"/>
    </location>
</feature>
<proteinExistence type="predicted"/>
<keyword evidence="3" id="KW-1185">Reference proteome</keyword>
<evidence type="ECO:0000313" key="2">
    <source>
        <dbReference type="EMBL" id="MBK5930198.1"/>
    </source>
</evidence>
<accession>A0AAJ0UEX3</accession>
<protein>
    <submittedName>
        <fullName evidence="2">Uncharacterized protein</fullName>
    </submittedName>
</protein>